<dbReference type="Gene3D" id="3.40.50.2300">
    <property type="match status" value="2"/>
</dbReference>
<evidence type="ECO:0000313" key="13">
    <source>
        <dbReference type="Proteomes" id="UP000270342"/>
    </source>
</evidence>
<feature type="domain" description="Histidine kinase" evidence="10">
    <location>
        <begin position="172"/>
        <end position="389"/>
    </location>
</feature>
<dbReference type="SUPFAM" id="SSF55874">
    <property type="entry name" value="ATPase domain of HSP90 chaperone/DNA topoisomerase II/histidine kinase"/>
    <property type="match status" value="1"/>
</dbReference>
<dbReference type="InterPro" id="IPR004358">
    <property type="entry name" value="Sig_transdc_His_kin-like_C"/>
</dbReference>
<comment type="caution">
    <text evidence="12">The sequence shown here is derived from an EMBL/GenBank/DDBJ whole genome shotgun (WGS) entry which is preliminary data.</text>
</comment>
<dbReference type="PROSITE" id="PS50110">
    <property type="entry name" value="RESPONSE_REGULATORY"/>
    <property type="match status" value="2"/>
</dbReference>
<dbReference type="GO" id="GO:0000155">
    <property type="term" value="F:phosphorelay sensor kinase activity"/>
    <property type="evidence" value="ECO:0007669"/>
    <property type="project" value="InterPro"/>
</dbReference>
<dbReference type="PANTHER" id="PTHR43547:SF2">
    <property type="entry name" value="HYBRID SIGNAL TRANSDUCTION HISTIDINE KINASE C"/>
    <property type="match status" value="1"/>
</dbReference>
<dbReference type="CDD" id="cd16922">
    <property type="entry name" value="HATPase_EvgS-ArcB-TorS-like"/>
    <property type="match status" value="1"/>
</dbReference>
<dbReference type="RefSeq" id="WP_121090266.1">
    <property type="nucleotide sequence ID" value="NZ_RBZU01000014.1"/>
</dbReference>
<dbReference type="SMART" id="SM00448">
    <property type="entry name" value="REC"/>
    <property type="match status" value="2"/>
</dbReference>
<keyword evidence="13" id="KW-1185">Reference proteome</keyword>
<feature type="modified residue" description="4-aspartylphosphate" evidence="9">
    <location>
        <position position="461"/>
    </location>
</feature>
<evidence type="ECO:0000256" key="5">
    <source>
        <dbReference type="ARBA" id="ARBA00023012"/>
    </source>
</evidence>
<sequence>MTDVQTSSLRDAVRVLLVDDDEGLLRLASRALQRCGHAVTTAATIARAKEAIDASVPDVIVVDYQLDGMTTGLEFLRALRARGLHIPAVLATGFADEKRVIEALRAGVGDVVPKTPDYFDFLPEAIDRVLAQARLQRELVVAAERERLLEAERAARTEAERAARVKDEFVATLSHELRTPLNAIVGWVQFLLRDASDPARVHKGLRVIDRNARLQAQMVDDLLDLSRIISGKLRLDIQPVDLRQVIDDVISSLQPAADAKEIAVSTALAETGPMQGDSSRLQQVMWNLLSNAIKFTDRRGSVRIELAQRDGSVVISVVDTGQGISPEFMPHVFERFRQADSSTTRQFGGLGLGLSIAKQLTELHGGRIRVDSAGVGLGATFTVELPVARAVQGAATGREGVRDDPTRLAGLRVLVVEDEDDARDLTRHILESLGARVTAVASTPAALAAFDLERPDVVVSDLGMPGQDGYELIRQLRIRDASLGRLTPAAALTAQARSEDRKRALMAGFQSHVAKPVDPRELSTVVAELAGRQTP</sequence>
<evidence type="ECO:0000256" key="6">
    <source>
        <dbReference type="ARBA" id="ARBA00023026"/>
    </source>
</evidence>
<dbReference type="InterPro" id="IPR005467">
    <property type="entry name" value="His_kinase_dom"/>
</dbReference>
<dbReference type="EC" id="2.7.13.3" evidence="2"/>
<dbReference type="SUPFAM" id="SSF52172">
    <property type="entry name" value="CheY-like"/>
    <property type="match status" value="2"/>
</dbReference>
<comment type="function">
    <text evidence="7">Member of the two-component regulatory system BvgS/BvgA. Phosphorylates BvgA via a four-step phosphorelay in response to environmental signals.</text>
</comment>
<dbReference type="Gene3D" id="3.30.565.10">
    <property type="entry name" value="Histidine kinase-like ATPase, C-terminal domain"/>
    <property type="match status" value="1"/>
</dbReference>
<dbReference type="PROSITE" id="PS50109">
    <property type="entry name" value="HIS_KIN"/>
    <property type="match status" value="1"/>
</dbReference>
<dbReference type="Pfam" id="PF00072">
    <property type="entry name" value="Response_reg"/>
    <property type="match status" value="2"/>
</dbReference>
<evidence type="ECO:0000313" key="12">
    <source>
        <dbReference type="EMBL" id="RKP46624.1"/>
    </source>
</evidence>
<keyword evidence="4" id="KW-0732">Signal</keyword>
<evidence type="ECO:0000256" key="2">
    <source>
        <dbReference type="ARBA" id="ARBA00012438"/>
    </source>
</evidence>
<dbReference type="InterPro" id="IPR001789">
    <property type="entry name" value="Sig_transdc_resp-reg_receiver"/>
</dbReference>
<dbReference type="Proteomes" id="UP000270342">
    <property type="component" value="Unassembled WGS sequence"/>
</dbReference>
<dbReference type="Pfam" id="PF00512">
    <property type="entry name" value="HisKA"/>
    <property type="match status" value="1"/>
</dbReference>
<dbReference type="InterPro" id="IPR036097">
    <property type="entry name" value="HisK_dim/P_sf"/>
</dbReference>
<dbReference type="InterPro" id="IPR003594">
    <property type="entry name" value="HATPase_dom"/>
</dbReference>
<feature type="domain" description="Response regulatory" evidence="11">
    <location>
        <begin position="14"/>
        <end position="129"/>
    </location>
</feature>
<keyword evidence="5" id="KW-0902">Two-component regulatory system</keyword>
<dbReference type="SMART" id="SM00387">
    <property type="entry name" value="HATPase_c"/>
    <property type="match status" value="1"/>
</dbReference>
<dbReference type="InterPro" id="IPR003661">
    <property type="entry name" value="HisK_dim/P_dom"/>
</dbReference>
<dbReference type="EMBL" id="RBZU01000014">
    <property type="protein sequence ID" value="RKP46624.1"/>
    <property type="molecule type" value="Genomic_DNA"/>
</dbReference>
<organism evidence="12 13">
    <name type="scientific">Pararobbsia silviterrae</name>
    <dbReference type="NCBI Taxonomy" id="1792498"/>
    <lineage>
        <taxon>Bacteria</taxon>
        <taxon>Pseudomonadati</taxon>
        <taxon>Pseudomonadota</taxon>
        <taxon>Betaproteobacteria</taxon>
        <taxon>Burkholderiales</taxon>
        <taxon>Burkholderiaceae</taxon>
        <taxon>Pararobbsia</taxon>
    </lineage>
</organism>
<dbReference type="Gene3D" id="1.10.287.130">
    <property type="match status" value="1"/>
</dbReference>
<gene>
    <name evidence="12" type="ORF">D7S86_24320</name>
</gene>
<evidence type="ECO:0000256" key="1">
    <source>
        <dbReference type="ARBA" id="ARBA00000085"/>
    </source>
</evidence>
<accession>A0A494XEQ7</accession>
<evidence type="ECO:0000256" key="8">
    <source>
        <dbReference type="ARBA" id="ARBA00070152"/>
    </source>
</evidence>
<reference evidence="12 13" key="1">
    <citation type="submission" date="2018-10" db="EMBL/GenBank/DDBJ databases">
        <title>Robbsia sp. DHC34, isolated from soil.</title>
        <authorList>
            <person name="Gao Z.-H."/>
            <person name="Qiu L.-H."/>
        </authorList>
    </citation>
    <scope>NUCLEOTIDE SEQUENCE [LARGE SCALE GENOMIC DNA]</scope>
    <source>
        <strain evidence="12 13">DHC34</strain>
    </source>
</reference>
<proteinExistence type="predicted"/>
<dbReference type="InterPro" id="IPR011006">
    <property type="entry name" value="CheY-like_superfamily"/>
</dbReference>
<dbReference type="PRINTS" id="PR00344">
    <property type="entry name" value="BCTRLSENSOR"/>
</dbReference>
<dbReference type="CDD" id="cd17580">
    <property type="entry name" value="REC_2_DhkD-like"/>
    <property type="match status" value="1"/>
</dbReference>
<feature type="domain" description="Response regulatory" evidence="11">
    <location>
        <begin position="412"/>
        <end position="530"/>
    </location>
</feature>
<evidence type="ECO:0000256" key="7">
    <source>
        <dbReference type="ARBA" id="ARBA00058004"/>
    </source>
</evidence>
<comment type="catalytic activity">
    <reaction evidence="1">
        <text>ATP + protein L-histidine = ADP + protein N-phospho-L-histidine.</text>
        <dbReference type="EC" id="2.7.13.3"/>
    </reaction>
</comment>
<dbReference type="FunFam" id="3.30.565.10:FF:000010">
    <property type="entry name" value="Sensor histidine kinase RcsC"/>
    <property type="match status" value="1"/>
</dbReference>
<dbReference type="InterPro" id="IPR036890">
    <property type="entry name" value="HATPase_C_sf"/>
</dbReference>
<protein>
    <recommendedName>
        <fullName evidence="8">Virulence sensor protein BvgS</fullName>
        <ecNumber evidence="2">2.7.13.3</ecNumber>
    </recommendedName>
</protein>
<feature type="modified residue" description="4-aspartylphosphate" evidence="9">
    <location>
        <position position="63"/>
    </location>
</feature>
<dbReference type="PANTHER" id="PTHR43547">
    <property type="entry name" value="TWO-COMPONENT HISTIDINE KINASE"/>
    <property type="match status" value="1"/>
</dbReference>
<evidence type="ECO:0000259" key="11">
    <source>
        <dbReference type="PROSITE" id="PS50110"/>
    </source>
</evidence>
<dbReference type="AlphaFoldDB" id="A0A494XEQ7"/>
<evidence type="ECO:0000256" key="9">
    <source>
        <dbReference type="PROSITE-ProRule" id="PRU00169"/>
    </source>
</evidence>
<evidence type="ECO:0000256" key="3">
    <source>
        <dbReference type="ARBA" id="ARBA00022553"/>
    </source>
</evidence>
<dbReference type="Pfam" id="PF02518">
    <property type="entry name" value="HATPase_c"/>
    <property type="match status" value="1"/>
</dbReference>
<evidence type="ECO:0000256" key="4">
    <source>
        <dbReference type="ARBA" id="ARBA00022729"/>
    </source>
</evidence>
<keyword evidence="6" id="KW-0843">Virulence</keyword>
<evidence type="ECO:0000259" key="10">
    <source>
        <dbReference type="PROSITE" id="PS50109"/>
    </source>
</evidence>
<dbReference type="OrthoDB" id="219325at2"/>
<dbReference type="CDD" id="cd00082">
    <property type="entry name" value="HisKA"/>
    <property type="match status" value="1"/>
</dbReference>
<dbReference type="SMART" id="SM00388">
    <property type="entry name" value="HisKA"/>
    <property type="match status" value="1"/>
</dbReference>
<dbReference type="CDD" id="cd00156">
    <property type="entry name" value="REC"/>
    <property type="match status" value="1"/>
</dbReference>
<dbReference type="SUPFAM" id="SSF47384">
    <property type="entry name" value="Homodimeric domain of signal transducing histidine kinase"/>
    <property type="match status" value="1"/>
</dbReference>
<name>A0A494XEQ7_9BURK</name>
<keyword evidence="3 9" id="KW-0597">Phosphoprotein</keyword>